<feature type="domain" description="Disease resistance R13L4/SHOC-2-like LRR" evidence="5">
    <location>
        <begin position="1368"/>
        <end position="1462"/>
    </location>
</feature>
<sequence length="1479" mass="164522">MGQTQAECSDNVATSSGYRGTKLCDGVYSFYEPEGRPQVEVVFIHSLQLDGDIEKAYWTTWLTRGRPEVNCWPMTWLPRRFPNARILSLSYDASLLRTATTGRMDSYLLGESLVQQMTLDPEVGIGQKDCPVVFVCHGLGGLIAKQIVISGHRGFSKDRKVCNLLSNLKALFFYDTPHGGSILANSARCVPWLPWGPLVEYLEVMNEHVVRSNAEFGSIHRDVFKSAWTFYVVAAMHASSWGIFSAKPVQEASARHDGYRFIGVAANHVDVCKPESETDTGFQFLTSCITEVVESAKKNYHYLVEVPSFSVGIENKLQDVLKRLALHPVVGLVGMGGIGKTTLCKHLYNQMNGAFERCCFLEDVKSQGIDSCQRQLFRDLCGEEWKERESVKYHLNKIEECIITRRVLLVVDDVGIKDNMNKLVVHAFKDGQKGSKVIVTTRRSDTLNEYRESIFDVGLLTEKEASDLFSFYAFHEVHEKERMDLDTHAKAIIKACGGLPLSLEVTGQFLRQYNHFEIGERKHIWKEALDRLQAAKPFEGCDDDEQLWARLQISYDDLADDEKSMFLDFACIFCETCIKTGQLGVRKGWLARIWDSHIGVLNLVNKSLIKWNCETQVYTMHDQLRDMGRAIVRKEVDGKRSRIWKKDDEGEFKTLEGLILCGANEVQFDHLQRQSMESGSTKSFKKLRLLNIIESDSRVGDLYAQYCSKALTWLCLDRTNPTVNSLPQLNRLTGLRVLEISSCDLLQDLPNNIIELSLLMELRISQCTNLKTLPARIGDLKRLQVLDLTLCRSLSDVPESIGELKHLEELNFSGCESLVTLPTSMGGVTSLKTLDCERCTFLREIPESMGDLKNLEELNFSGCLSLVTLPTSMGGVTSLKTLDCERCTFLREIPESMGDLKNLEELNFRWCKSLVRLPTSMGGVTSLKTLYCKGCTSLKEIPEWMGDFKNLEVLNFSGCESLLRLRTSMGGVTSLKTLIFGGCTSLKEIPESMGDLKNLEVLNFSGCESLLRLRTSMGGVTSLKTLIFGGCTSLKEIPESMGDLKNLEVLNFSGCESLLRLLTSMGGVTSLKTLIFGVCTSLKEIPESMGDLKNLEKLDFWRCESLVTLPTSMGRLTSLKTLNCERCTSLREIPESMGDLKNLVELNISGCESLLRLPTSMGGVTSLKTLNCEDCSSLSDIPQCMGDLKNLEELNFSGCLSLVTLPTSMGGLTSLKTLIFGGCTSLKEIPESMGDLKNLEELAFWGCESLVTLPTSMGGLTSLKTLNCEGCTSLREIPESMGDLKNLEELNFRWCKSLVRLPTSMGGVTSLKSLIFGGCTSLKEIPQCMGDLKNLEELNFWGCESLVTLPTSMGGLTSLKTLNCGHCTSLREIPESMGDLKNLEELNFRWCKSLVRLPTSMGGVTSLKSLIFGGCTSLKEIPESMGDLKNLEELAFWGCESLVTLPTSMGRLTSLKTLNCEGCSSLSEVPESMGDLKNL</sequence>
<evidence type="ECO:0000256" key="2">
    <source>
        <dbReference type="ARBA" id="ARBA00022737"/>
    </source>
</evidence>
<accession>A0A8T0I5T0</accession>
<dbReference type="InterPro" id="IPR032675">
    <property type="entry name" value="LRR_dom_sf"/>
</dbReference>
<organism evidence="6 7">
    <name type="scientific">Ceratodon purpureus</name>
    <name type="common">Fire moss</name>
    <name type="synonym">Dicranum purpureum</name>
    <dbReference type="NCBI Taxonomy" id="3225"/>
    <lineage>
        <taxon>Eukaryota</taxon>
        <taxon>Viridiplantae</taxon>
        <taxon>Streptophyta</taxon>
        <taxon>Embryophyta</taxon>
        <taxon>Bryophyta</taxon>
        <taxon>Bryophytina</taxon>
        <taxon>Bryopsida</taxon>
        <taxon>Dicranidae</taxon>
        <taxon>Pseudoditrichales</taxon>
        <taxon>Ditrichaceae</taxon>
        <taxon>Ceratodon</taxon>
    </lineage>
</organism>
<evidence type="ECO:0000256" key="1">
    <source>
        <dbReference type="ARBA" id="ARBA00022614"/>
    </source>
</evidence>
<dbReference type="Pfam" id="PF23598">
    <property type="entry name" value="LRR_14"/>
    <property type="match status" value="5"/>
</dbReference>
<comment type="caution">
    <text evidence="6">The sequence shown here is derived from an EMBL/GenBank/DDBJ whole genome shotgun (WGS) entry which is preliminary data.</text>
</comment>
<dbReference type="SUPFAM" id="SSF52058">
    <property type="entry name" value="L domain-like"/>
    <property type="match status" value="3"/>
</dbReference>
<dbReference type="PANTHER" id="PTHR47186">
    <property type="entry name" value="LEUCINE-RICH REPEAT-CONTAINING PROTEIN 57"/>
    <property type="match status" value="1"/>
</dbReference>
<dbReference type="InterPro" id="IPR058192">
    <property type="entry name" value="WHD_ROQ1-like"/>
</dbReference>
<dbReference type="InterPro" id="IPR055414">
    <property type="entry name" value="LRR_R13L4/SHOC2-like"/>
</dbReference>
<dbReference type="Gene3D" id="1.10.8.430">
    <property type="entry name" value="Helical domain of apoptotic protease-activating factors"/>
    <property type="match status" value="1"/>
</dbReference>
<evidence type="ECO:0000313" key="7">
    <source>
        <dbReference type="Proteomes" id="UP000822688"/>
    </source>
</evidence>
<name>A0A8T0I5T0_CERPU</name>
<dbReference type="EMBL" id="CM026424">
    <property type="protein sequence ID" value="KAG0578369.1"/>
    <property type="molecule type" value="Genomic_DNA"/>
</dbReference>
<dbReference type="Proteomes" id="UP000822688">
    <property type="component" value="Chromosome 4"/>
</dbReference>
<feature type="domain" description="Disease resistance R13L4/SHOC-2-like LRR" evidence="5">
    <location>
        <begin position="680"/>
        <end position="810"/>
    </location>
</feature>
<dbReference type="Gene3D" id="3.80.10.10">
    <property type="entry name" value="Ribonuclease Inhibitor"/>
    <property type="match status" value="6"/>
</dbReference>
<dbReference type="InterPro" id="IPR042197">
    <property type="entry name" value="Apaf_helical"/>
</dbReference>
<dbReference type="PRINTS" id="PR00364">
    <property type="entry name" value="DISEASERSIST"/>
</dbReference>
<feature type="domain" description="Disease resistance R13L4/SHOC-2-like LRR" evidence="5">
    <location>
        <begin position="1107"/>
        <end position="1195"/>
    </location>
</feature>
<protein>
    <recommendedName>
        <fullName evidence="8">NB-ARC domain-containing protein</fullName>
    </recommendedName>
</protein>
<evidence type="ECO:0000259" key="5">
    <source>
        <dbReference type="Pfam" id="PF23598"/>
    </source>
</evidence>
<keyword evidence="2" id="KW-0677">Repeat</keyword>
<feature type="domain" description="Disease resistance R13L4/SHOC-2-like LRR" evidence="5">
    <location>
        <begin position="946"/>
        <end position="1105"/>
    </location>
</feature>
<evidence type="ECO:0000259" key="4">
    <source>
        <dbReference type="Pfam" id="PF23282"/>
    </source>
</evidence>
<dbReference type="SUPFAM" id="SSF52540">
    <property type="entry name" value="P-loop containing nucleoside triphosphate hydrolases"/>
    <property type="match status" value="1"/>
</dbReference>
<evidence type="ECO:0000259" key="3">
    <source>
        <dbReference type="Pfam" id="PF00931"/>
    </source>
</evidence>
<feature type="domain" description="Disease resistance R13L4/SHOC-2-like LRR" evidence="5">
    <location>
        <begin position="1258"/>
        <end position="1364"/>
    </location>
</feature>
<evidence type="ECO:0008006" key="8">
    <source>
        <dbReference type="Google" id="ProtNLM"/>
    </source>
</evidence>
<dbReference type="SUPFAM" id="SSF53474">
    <property type="entry name" value="alpha/beta-Hydrolases"/>
    <property type="match status" value="1"/>
</dbReference>
<dbReference type="PANTHER" id="PTHR47186:SF3">
    <property type="entry name" value="OS09G0267800 PROTEIN"/>
    <property type="match status" value="1"/>
</dbReference>
<dbReference type="Pfam" id="PF23282">
    <property type="entry name" value="WHD_ROQ1"/>
    <property type="match status" value="1"/>
</dbReference>
<reference evidence="6" key="1">
    <citation type="submission" date="2020-06" db="EMBL/GenBank/DDBJ databases">
        <title>WGS assembly of Ceratodon purpureus strain R40.</title>
        <authorList>
            <person name="Carey S.B."/>
            <person name="Jenkins J."/>
            <person name="Shu S."/>
            <person name="Lovell J.T."/>
            <person name="Sreedasyam A."/>
            <person name="Maumus F."/>
            <person name="Tiley G.P."/>
            <person name="Fernandez-Pozo N."/>
            <person name="Barry K."/>
            <person name="Chen C."/>
            <person name="Wang M."/>
            <person name="Lipzen A."/>
            <person name="Daum C."/>
            <person name="Saski C.A."/>
            <person name="Payton A.C."/>
            <person name="Mcbreen J.C."/>
            <person name="Conrad R.E."/>
            <person name="Kollar L.M."/>
            <person name="Olsson S."/>
            <person name="Huttunen S."/>
            <person name="Landis J.B."/>
            <person name="Wickett N.J."/>
            <person name="Johnson M.G."/>
            <person name="Rensing S.A."/>
            <person name="Grimwood J."/>
            <person name="Schmutz J."/>
            <person name="Mcdaniel S.F."/>
        </authorList>
    </citation>
    <scope>NUCLEOTIDE SEQUENCE</scope>
    <source>
        <strain evidence="6">R40</strain>
    </source>
</reference>
<dbReference type="Gene3D" id="3.40.50.300">
    <property type="entry name" value="P-loop containing nucleotide triphosphate hydrolases"/>
    <property type="match status" value="1"/>
</dbReference>
<feature type="domain" description="NB-ARC" evidence="3">
    <location>
        <begin position="316"/>
        <end position="476"/>
    </location>
</feature>
<dbReference type="InterPro" id="IPR029058">
    <property type="entry name" value="AB_hydrolase_fold"/>
</dbReference>
<dbReference type="InterPro" id="IPR027417">
    <property type="entry name" value="P-loop_NTPase"/>
</dbReference>
<proteinExistence type="predicted"/>
<dbReference type="InterPro" id="IPR002182">
    <property type="entry name" value="NB-ARC"/>
</dbReference>
<gene>
    <name evidence="6" type="ORF">KC19_4G017700</name>
</gene>
<evidence type="ECO:0000313" key="6">
    <source>
        <dbReference type="EMBL" id="KAG0578369.1"/>
    </source>
</evidence>
<dbReference type="Pfam" id="PF00931">
    <property type="entry name" value="NB-ARC"/>
    <property type="match status" value="1"/>
</dbReference>
<keyword evidence="7" id="KW-1185">Reference proteome</keyword>
<dbReference type="GO" id="GO:0006952">
    <property type="term" value="P:defense response"/>
    <property type="evidence" value="ECO:0007669"/>
    <property type="project" value="UniProtKB-KW"/>
</dbReference>
<dbReference type="GO" id="GO:0043531">
    <property type="term" value="F:ADP binding"/>
    <property type="evidence" value="ECO:0007669"/>
    <property type="project" value="InterPro"/>
</dbReference>
<feature type="domain" description="Disease resistance protein Roq1-like winged-helix" evidence="4">
    <location>
        <begin position="561"/>
        <end position="634"/>
    </location>
</feature>
<keyword evidence="1" id="KW-0433">Leucine-rich repeat</keyword>